<dbReference type="Pfam" id="PF00123">
    <property type="entry name" value="Hormone_2"/>
    <property type="match status" value="1"/>
</dbReference>
<evidence type="ECO:0000256" key="4">
    <source>
        <dbReference type="ARBA" id="ARBA00037623"/>
    </source>
</evidence>
<name>A0A8C6IBE8_MUSSI</name>
<evidence type="ECO:0000256" key="3">
    <source>
        <dbReference type="ARBA" id="ARBA00022525"/>
    </source>
</evidence>
<dbReference type="GO" id="GO:0043195">
    <property type="term" value="C:terminal bouton"/>
    <property type="evidence" value="ECO:0007669"/>
    <property type="project" value="Ensembl"/>
</dbReference>
<evidence type="ECO:0000256" key="2">
    <source>
        <dbReference type="ARBA" id="ARBA00008369"/>
    </source>
</evidence>
<dbReference type="PANTHER" id="PTHR11213:SF6">
    <property type="entry name" value="SOMATOLIBERIN"/>
    <property type="match status" value="1"/>
</dbReference>
<sequence length="103" mass="12064">MLLWVLFVILILTSGSHCSLPPSPPFRMQRHVDAIFTTNYRKLLSQLYARKVIQDIMNKQGERIQEQRARLSRQEDSMWTEDKQMTLESILQGFPRMKPSADA</sequence>
<protein>
    <recommendedName>
        <fullName evidence="5">Somatoliberin</fullName>
    </recommendedName>
    <alternativeName>
        <fullName evidence="7">Growth hormone-releasing factor</fullName>
    </alternativeName>
    <alternativeName>
        <fullName evidence="6">Growth hormone-releasing hormone</fullName>
    </alternativeName>
</protein>
<dbReference type="Proteomes" id="UP000694415">
    <property type="component" value="Unplaced"/>
</dbReference>
<keyword evidence="8" id="KW-0732">Signal</keyword>
<dbReference type="AlphaFoldDB" id="A0A8C6IBE8"/>
<dbReference type="Ensembl" id="ENSMSIT00000041943.1">
    <property type="protein sequence ID" value="ENSMSIP00000033269.1"/>
    <property type="gene ID" value="ENSMSIG00000027844.1"/>
</dbReference>
<evidence type="ECO:0000313" key="11">
    <source>
        <dbReference type="Proteomes" id="UP000694415"/>
    </source>
</evidence>
<feature type="chain" id="PRO_5034311309" description="Somatoliberin" evidence="8">
    <location>
        <begin position="19"/>
        <end position="103"/>
    </location>
</feature>
<organism evidence="10 11">
    <name type="scientific">Mus spicilegus</name>
    <name type="common">Mound-building mouse</name>
    <dbReference type="NCBI Taxonomy" id="10103"/>
    <lineage>
        <taxon>Eukaryota</taxon>
        <taxon>Metazoa</taxon>
        <taxon>Chordata</taxon>
        <taxon>Craniata</taxon>
        <taxon>Vertebrata</taxon>
        <taxon>Euteleostomi</taxon>
        <taxon>Mammalia</taxon>
        <taxon>Eutheria</taxon>
        <taxon>Euarchontoglires</taxon>
        <taxon>Glires</taxon>
        <taxon>Rodentia</taxon>
        <taxon>Myomorpha</taxon>
        <taxon>Muroidea</taxon>
        <taxon>Muridae</taxon>
        <taxon>Murinae</taxon>
        <taxon>Mus</taxon>
        <taxon>Mus</taxon>
    </lineage>
</organism>
<dbReference type="GO" id="GO:0032880">
    <property type="term" value="P:regulation of protein localization"/>
    <property type="evidence" value="ECO:0007669"/>
    <property type="project" value="TreeGrafter"/>
</dbReference>
<evidence type="ECO:0000259" key="9">
    <source>
        <dbReference type="PROSITE" id="PS00260"/>
    </source>
</evidence>
<dbReference type="GO" id="GO:0060124">
    <property type="term" value="P:positive regulation of growth hormone secretion"/>
    <property type="evidence" value="ECO:0007669"/>
    <property type="project" value="Ensembl"/>
</dbReference>
<comment type="subcellular location">
    <subcellularLocation>
        <location evidence="1">Secreted</location>
    </subcellularLocation>
</comment>
<evidence type="ECO:0000256" key="6">
    <source>
        <dbReference type="ARBA" id="ARBA00041953"/>
    </source>
</evidence>
<dbReference type="GO" id="GO:0005184">
    <property type="term" value="F:neuropeptide hormone activity"/>
    <property type="evidence" value="ECO:0007669"/>
    <property type="project" value="InterPro"/>
</dbReference>
<dbReference type="GO" id="GO:0051428">
    <property type="term" value="F:peptide hormone receptor binding"/>
    <property type="evidence" value="ECO:0007669"/>
    <property type="project" value="TreeGrafter"/>
</dbReference>
<dbReference type="GO" id="GO:0043204">
    <property type="term" value="C:perikaryon"/>
    <property type="evidence" value="ECO:0007669"/>
    <property type="project" value="TreeGrafter"/>
</dbReference>
<dbReference type="GO" id="GO:0040018">
    <property type="term" value="P:positive regulation of multicellular organism growth"/>
    <property type="evidence" value="ECO:0007669"/>
    <property type="project" value="Ensembl"/>
</dbReference>
<dbReference type="PANTHER" id="PTHR11213">
    <property type="entry name" value="GLUCAGON-FAMILY NEUROPEPTIDE"/>
    <property type="match status" value="1"/>
</dbReference>
<dbReference type="InterPro" id="IPR046963">
    <property type="entry name" value="VIP/GHRH-like"/>
</dbReference>
<dbReference type="GO" id="GO:0016608">
    <property type="term" value="F:growth hormone-releasing hormone activity"/>
    <property type="evidence" value="ECO:0007669"/>
    <property type="project" value="Ensembl"/>
</dbReference>
<dbReference type="GO" id="GO:0035264">
    <property type="term" value="P:multicellular organism growth"/>
    <property type="evidence" value="ECO:0007669"/>
    <property type="project" value="Ensembl"/>
</dbReference>
<dbReference type="GO" id="GO:0008284">
    <property type="term" value="P:positive regulation of cell population proliferation"/>
    <property type="evidence" value="ECO:0007669"/>
    <property type="project" value="Ensembl"/>
</dbReference>
<dbReference type="GO" id="GO:0021984">
    <property type="term" value="P:adenohypophysis development"/>
    <property type="evidence" value="ECO:0007669"/>
    <property type="project" value="Ensembl"/>
</dbReference>
<comment type="function">
    <text evidence="4">GRF is released by the hypothalamus and acts on the adenohypophyse to stimulate the secretion of growth hormone.</text>
</comment>
<dbReference type="GO" id="GO:0007189">
    <property type="term" value="P:adenylate cyclase-activating G protein-coupled receptor signaling pathway"/>
    <property type="evidence" value="ECO:0007669"/>
    <property type="project" value="Ensembl"/>
</dbReference>
<evidence type="ECO:0000256" key="1">
    <source>
        <dbReference type="ARBA" id="ARBA00004613"/>
    </source>
</evidence>
<accession>A0A8C6IBE8</accession>
<dbReference type="GO" id="GO:0031770">
    <property type="term" value="F:growth hormone-releasing hormone receptor binding"/>
    <property type="evidence" value="ECO:0007669"/>
    <property type="project" value="Ensembl"/>
</dbReference>
<keyword evidence="11" id="KW-1185">Reference proteome</keyword>
<reference evidence="10" key="1">
    <citation type="submission" date="2025-08" db="UniProtKB">
        <authorList>
            <consortium name="Ensembl"/>
        </authorList>
    </citation>
    <scope>IDENTIFICATION</scope>
</reference>
<dbReference type="GO" id="GO:0032094">
    <property type="term" value="P:response to food"/>
    <property type="evidence" value="ECO:0007669"/>
    <property type="project" value="Ensembl"/>
</dbReference>
<evidence type="ECO:0000256" key="5">
    <source>
        <dbReference type="ARBA" id="ARBA00040782"/>
    </source>
</evidence>
<comment type="similarity">
    <text evidence="2">Belongs to the glucagon family.</text>
</comment>
<keyword evidence="3" id="KW-0964">Secreted</keyword>
<dbReference type="GeneTree" id="ENSGT00950000183154"/>
<dbReference type="GO" id="GO:0005615">
    <property type="term" value="C:extracellular space"/>
    <property type="evidence" value="ECO:0007669"/>
    <property type="project" value="Ensembl"/>
</dbReference>
<dbReference type="PROSITE" id="PS00260">
    <property type="entry name" value="GLUCAGON"/>
    <property type="match status" value="1"/>
</dbReference>
<dbReference type="SMART" id="SM00070">
    <property type="entry name" value="GLUCA"/>
    <property type="match status" value="1"/>
</dbReference>
<proteinExistence type="inferred from homology"/>
<dbReference type="SMR" id="A0A8C6IBE8"/>
<dbReference type="GO" id="GO:0030252">
    <property type="term" value="P:growth hormone secretion"/>
    <property type="evidence" value="ECO:0007669"/>
    <property type="project" value="Ensembl"/>
</dbReference>
<evidence type="ECO:0000256" key="8">
    <source>
        <dbReference type="SAM" id="SignalP"/>
    </source>
</evidence>
<feature type="domain" description="Glucagon / GIP / secretin / VIP family" evidence="9">
    <location>
        <begin position="31"/>
        <end position="53"/>
    </location>
</feature>
<evidence type="ECO:0000256" key="7">
    <source>
        <dbReference type="ARBA" id="ARBA00042164"/>
    </source>
</evidence>
<dbReference type="InterPro" id="IPR000532">
    <property type="entry name" value="Glucagon_GIP_secretin_VIP"/>
</dbReference>
<evidence type="ECO:0000313" key="10">
    <source>
        <dbReference type="Ensembl" id="ENSMSIP00000033269.1"/>
    </source>
</evidence>
<feature type="signal peptide" evidence="8">
    <location>
        <begin position="1"/>
        <end position="18"/>
    </location>
</feature>
<reference evidence="10" key="2">
    <citation type="submission" date="2025-09" db="UniProtKB">
        <authorList>
            <consortium name="Ensembl"/>
        </authorList>
    </citation>
    <scope>IDENTIFICATION</scope>
</reference>